<dbReference type="CDD" id="cd00207">
    <property type="entry name" value="fer2"/>
    <property type="match status" value="1"/>
</dbReference>
<keyword evidence="4" id="KW-0479">Metal-binding</keyword>
<keyword evidence="7" id="KW-0411">Iron-sulfur</keyword>
<keyword evidence="12" id="KW-1185">Reference proteome</keyword>
<dbReference type="GO" id="GO:0051537">
    <property type="term" value="F:2 iron, 2 sulfur cluster binding"/>
    <property type="evidence" value="ECO:0007669"/>
    <property type="project" value="UniProtKB-KW"/>
</dbReference>
<comment type="similarity">
    <text evidence="1">Belongs to the 2Fe2S plant-type ferredoxin family.</text>
</comment>
<dbReference type="Proteomes" id="UP001165393">
    <property type="component" value="Unassembled WGS sequence"/>
</dbReference>
<dbReference type="GO" id="GO:0046872">
    <property type="term" value="F:metal ion binding"/>
    <property type="evidence" value="ECO:0007669"/>
    <property type="project" value="UniProtKB-KW"/>
</dbReference>
<name>A0AA41WA46_9GAMM</name>
<feature type="domain" description="2Fe-2S ferredoxin-type" evidence="10">
    <location>
        <begin position="10"/>
        <end position="92"/>
    </location>
</feature>
<keyword evidence="8" id="KW-0830">Ubiquinone</keyword>
<evidence type="ECO:0000256" key="8">
    <source>
        <dbReference type="ARBA" id="ARBA00023075"/>
    </source>
</evidence>
<keyword evidence="2" id="KW-0813">Transport</keyword>
<dbReference type="Gene3D" id="3.10.20.30">
    <property type="match status" value="1"/>
</dbReference>
<dbReference type="NCBIfam" id="NF007985">
    <property type="entry name" value="PRK10713.1"/>
    <property type="match status" value="1"/>
</dbReference>
<reference evidence="11 12" key="1">
    <citation type="journal article" date="2013" name="Antonie Van Leeuwenhoek">
        <title>Echinimonas agarilytica gen. nov., sp. nov., a new gammaproteobacterium isolated from the sea urchin Strongylocentrotus intermedius.</title>
        <authorList>
            <person name="Nedashkovskaya O.I."/>
            <person name="Stenkova A.M."/>
            <person name="Zhukova N.V."/>
            <person name="Van Trappen S."/>
            <person name="Lee J.S."/>
            <person name="Kim S.B."/>
        </authorList>
    </citation>
    <scope>NUCLEOTIDE SEQUENCE [LARGE SCALE GENOMIC DNA]</scope>
    <source>
        <strain evidence="11 12">KMM 6351</strain>
    </source>
</reference>
<dbReference type="InterPro" id="IPR001041">
    <property type="entry name" value="2Fe-2S_ferredoxin-type"/>
</dbReference>
<dbReference type="InterPro" id="IPR036010">
    <property type="entry name" value="2Fe-2S_ferredoxin-like_sf"/>
</dbReference>
<evidence type="ECO:0000256" key="3">
    <source>
        <dbReference type="ARBA" id="ARBA00022714"/>
    </source>
</evidence>
<comment type="caution">
    <text evidence="11">The sequence shown here is derived from an EMBL/GenBank/DDBJ whole genome shotgun (WGS) entry which is preliminary data.</text>
</comment>
<dbReference type="Pfam" id="PF00111">
    <property type="entry name" value="Fer2"/>
    <property type="match status" value="1"/>
</dbReference>
<dbReference type="PANTHER" id="PTHR43112:SF3">
    <property type="entry name" value="FERREDOXIN-2, CHLOROPLASTIC"/>
    <property type="match status" value="1"/>
</dbReference>
<keyword evidence="3" id="KW-0001">2Fe-2S</keyword>
<dbReference type="InterPro" id="IPR006058">
    <property type="entry name" value="2Fe2S_fd_BS"/>
</dbReference>
<evidence type="ECO:0000313" key="11">
    <source>
        <dbReference type="EMBL" id="MCM2680841.1"/>
    </source>
</evidence>
<evidence type="ECO:0000313" key="12">
    <source>
        <dbReference type="Proteomes" id="UP001165393"/>
    </source>
</evidence>
<dbReference type="SUPFAM" id="SSF54292">
    <property type="entry name" value="2Fe-2S ferredoxin-like"/>
    <property type="match status" value="1"/>
</dbReference>
<evidence type="ECO:0000256" key="6">
    <source>
        <dbReference type="ARBA" id="ARBA00023004"/>
    </source>
</evidence>
<dbReference type="AlphaFoldDB" id="A0AA41WA46"/>
<dbReference type="PROSITE" id="PS51085">
    <property type="entry name" value="2FE2S_FER_2"/>
    <property type="match status" value="1"/>
</dbReference>
<keyword evidence="5" id="KW-0249">Electron transport</keyword>
<protein>
    <submittedName>
        <fullName evidence="11">Class I ribonucleotide reductase maintenance protein YfaE</fullName>
    </submittedName>
</protein>
<evidence type="ECO:0000256" key="1">
    <source>
        <dbReference type="ARBA" id="ARBA00007874"/>
    </source>
</evidence>
<proteinExistence type="inferred from homology"/>
<dbReference type="PANTHER" id="PTHR43112">
    <property type="entry name" value="FERREDOXIN"/>
    <property type="match status" value="1"/>
</dbReference>
<sequence length="92" mass="10260">MSKEQDNQAPWVFVQGQQAFKFDASQHDSLLQALEEHGVDVHYECRAGFCGSCRTSILDGSVKYSTQPIAFFRQGEILPCCCVPTSDITLDE</sequence>
<evidence type="ECO:0000256" key="9">
    <source>
        <dbReference type="ARBA" id="ARBA00034078"/>
    </source>
</evidence>
<keyword evidence="6" id="KW-0408">Iron</keyword>
<evidence type="ECO:0000256" key="2">
    <source>
        <dbReference type="ARBA" id="ARBA00022448"/>
    </source>
</evidence>
<evidence type="ECO:0000259" key="10">
    <source>
        <dbReference type="PROSITE" id="PS51085"/>
    </source>
</evidence>
<dbReference type="EMBL" id="JAMQGP010000007">
    <property type="protein sequence ID" value="MCM2680841.1"/>
    <property type="molecule type" value="Genomic_DNA"/>
</dbReference>
<evidence type="ECO:0000256" key="5">
    <source>
        <dbReference type="ARBA" id="ARBA00022982"/>
    </source>
</evidence>
<accession>A0AA41WA46</accession>
<organism evidence="11 12">
    <name type="scientific">Echinimonas agarilytica</name>
    <dbReference type="NCBI Taxonomy" id="1215918"/>
    <lineage>
        <taxon>Bacteria</taxon>
        <taxon>Pseudomonadati</taxon>
        <taxon>Pseudomonadota</taxon>
        <taxon>Gammaproteobacteria</taxon>
        <taxon>Alteromonadales</taxon>
        <taxon>Echinimonadaceae</taxon>
        <taxon>Echinimonas</taxon>
    </lineage>
</organism>
<gene>
    <name evidence="11" type="primary">yfaE</name>
    <name evidence="11" type="ORF">NAF29_14385</name>
</gene>
<dbReference type="InterPro" id="IPR012675">
    <property type="entry name" value="Beta-grasp_dom_sf"/>
</dbReference>
<comment type="cofactor">
    <cofactor evidence="9">
        <name>[2Fe-2S] cluster</name>
        <dbReference type="ChEBI" id="CHEBI:190135"/>
    </cofactor>
</comment>
<evidence type="ECO:0000256" key="4">
    <source>
        <dbReference type="ARBA" id="ARBA00022723"/>
    </source>
</evidence>
<dbReference type="PROSITE" id="PS00197">
    <property type="entry name" value="2FE2S_FER_1"/>
    <property type="match status" value="1"/>
</dbReference>
<evidence type="ECO:0000256" key="7">
    <source>
        <dbReference type="ARBA" id="ARBA00023014"/>
    </source>
</evidence>
<dbReference type="RefSeq" id="WP_251262315.1">
    <property type="nucleotide sequence ID" value="NZ_JAMQGP010000007.1"/>
</dbReference>